<dbReference type="SUPFAM" id="SSF54373">
    <property type="entry name" value="FAD-linked reductases, C-terminal domain"/>
    <property type="match status" value="1"/>
</dbReference>
<dbReference type="eggNOG" id="COG1231">
    <property type="taxonomic scope" value="Bacteria"/>
</dbReference>
<dbReference type="GO" id="GO:0009851">
    <property type="term" value="P:auxin biosynthetic process"/>
    <property type="evidence" value="ECO:0007669"/>
    <property type="project" value="UniProtKB-KW"/>
</dbReference>
<evidence type="ECO:0000256" key="3">
    <source>
        <dbReference type="ARBA" id="ARBA00012535"/>
    </source>
</evidence>
<evidence type="ECO:0000256" key="5">
    <source>
        <dbReference type="ARBA" id="ARBA00023070"/>
    </source>
</evidence>
<dbReference type="Pfam" id="PF01593">
    <property type="entry name" value="Amino_oxidase"/>
    <property type="match status" value="1"/>
</dbReference>
<dbReference type="Gene3D" id="3.90.660.10">
    <property type="match status" value="1"/>
</dbReference>
<dbReference type="PANTHER" id="PTHR10742:SF342">
    <property type="entry name" value="AMINE OXIDASE"/>
    <property type="match status" value="1"/>
</dbReference>
<dbReference type="GO" id="GO:0050361">
    <property type="term" value="F:tryptophan 2-monooxygenase activity"/>
    <property type="evidence" value="ECO:0007669"/>
    <property type="project" value="UniProtKB-EC"/>
</dbReference>
<dbReference type="Gene3D" id="3.50.50.60">
    <property type="entry name" value="FAD/NAD(P)-binding domain"/>
    <property type="match status" value="1"/>
</dbReference>
<dbReference type="AlphaFoldDB" id="A0A0A2LLV4"/>
<dbReference type="InterPro" id="IPR036404">
    <property type="entry name" value="Jacalin-like_lectin_dom_sf"/>
</dbReference>
<evidence type="ECO:0000313" key="9">
    <source>
        <dbReference type="Proteomes" id="UP000030129"/>
    </source>
</evidence>
<dbReference type="SUPFAM" id="SSF51905">
    <property type="entry name" value="FAD/NAD(P)-binding domain"/>
    <property type="match status" value="1"/>
</dbReference>
<keyword evidence="5" id="KW-0073">Auxin biosynthesis</keyword>
<dbReference type="Gene3D" id="2.100.10.30">
    <property type="entry name" value="Jacalin-like lectin domain"/>
    <property type="match status" value="1"/>
</dbReference>
<dbReference type="PANTHER" id="PTHR10742">
    <property type="entry name" value="FLAVIN MONOAMINE OXIDASE"/>
    <property type="match status" value="1"/>
</dbReference>
<feature type="domain" description="Amine oxidase" evidence="7">
    <location>
        <begin position="85"/>
        <end position="606"/>
    </location>
</feature>
<evidence type="ECO:0000313" key="8">
    <source>
        <dbReference type="EMBL" id="KGO80271.1"/>
    </source>
</evidence>
<reference evidence="8 9" key="1">
    <citation type="submission" date="2013-09" db="EMBL/GenBank/DDBJ databases">
        <authorList>
            <person name="Zeng Z."/>
            <person name="Chen C."/>
        </authorList>
    </citation>
    <scope>NUCLEOTIDE SEQUENCE [LARGE SCALE GENOMIC DNA]</scope>
    <source>
        <strain evidence="8 9">F44-8</strain>
    </source>
</reference>
<dbReference type="InterPro" id="IPR002937">
    <property type="entry name" value="Amino_oxidase"/>
</dbReference>
<dbReference type="STRING" id="1406840.Q763_11495"/>
<comment type="caution">
    <text evidence="8">The sequence shown here is derived from an EMBL/GenBank/DDBJ whole genome shotgun (WGS) entry which is preliminary data.</text>
</comment>
<dbReference type="InterPro" id="IPR036188">
    <property type="entry name" value="FAD/NAD-bd_sf"/>
</dbReference>
<name>A0A0A2LLV4_9FLAO</name>
<dbReference type="GO" id="GO:0001716">
    <property type="term" value="F:L-amino-acid oxidase activity"/>
    <property type="evidence" value="ECO:0007669"/>
    <property type="project" value="TreeGrafter"/>
</dbReference>
<keyword evidence="9" id="KW-1185">Reference proteome</keyword>
<dbReference type="InterPro" id="IPR050281">
    <property type="entry name" value="Flavin_monoamine_oxidase"/>
</dbReference>
<gene>
    <name evidence="8" type="ORF">Q763_11495</name>
</gene>
<dbReference type="EC" id="1.13.12.3" evidence="3"/>
<dbReference type="EMBL" id="JRLV01000011">
    <property type="protein sequence ID" value="KGO80271.1"/>
    <property type="molecule type" value="Genomic_DNA"/>
</dbReference>
<dbReference type="GO" id="GO:0009063">
    <property type="term" value="P:amino acid catabolic process"/>
    <property type="evidence" value="ECO:0007669"/>
    <property type="project" value="TreeGrafter"/>
</dbReference>
<comment type="pathway">
    <text evidence="1">Plant hormone metabolism; auxin biosynthesis.</text>
</comment>
<proteinExistence type="inferred from homology"/>
<organism evidence="8 9">
    <name type="scientific">Flavobacterium beibuense F44-8</name>
    <dbReference type="NCBI Taxonomy" id="1406840"/>
    <lineage>
        <taxon>Bacteria</taxon>
        <taxon>Pseudomonadati</taxon>
        <taxon>Bacteroidota</taxon>
        <taxon>Flavobacteriia</taxon>
        <taxon>Flavobacteriales</taxon>
        <taxon>Flavobacteriaceae</taxon>
        <taxon>Flavobacterium</taxon>
    </lineage>
</organism>
<sequence length="1271" mass="141591">MVAENKQLNQLNILHMHPFLKVLRTTDEQSQNGIVNGKIKELIPTAMVDTPAMDYQKWLEASNNRLADLSNAPKDAKIAIIGAGMSGLVTGFELLRAGFTNFKIYEATDRVGGRFYSYEFPNDETNFAELGAMRFPPSENCLYWYIKYMQDNPERNKHNIELNGDFPDPGLVPTLVCYKGEQYNIMPNQPIPEIFRDINESWAGFVTTLEPILLPNGVQLDAPARIMEWLDISNPQTYNPAKAQNAWQGYVNYFKDKSFIEGIIEIFCQPNAPKKYNAITKQWGDRYQWQYPDDIEKFGTVGTGIGGQSPLFPISFVCMMRFTLNKLEENHALIVTGTDSVANALADFDINGKKVRDFIVTNTPVKVINPENNGGNVSLTDNKGNVIESDINHLVVCTTTRAAEIELGIDSLWQANQKVVANNLIDMNKREAVTNVHVAQSSKFFLKVKPWWIGDANKDKVRCITTDTAMANFYTLDYNPNDTEAVCLMNYVWEDLSEKAEALGELDERYQRFLRDLGKIEGIDYILNAMPKNVDETNAVMIDWQLQKYYNGAFALTQPTQEDYLSQLYYNFTNLNSNAAKIYFAGDSYSWVGGWVEGALQTGLNAFSSIVKNLNGTFTSPALSPLEHHNPKSIVYNNPSSIGTVMSFGPYGGASVKTIYYQEQIRSGSSFAIYTRGGDCISAITVNGKTYGSPDSNPIVINLIEPIDQFEIYAGYSNYYRATVVRCFKINGTTYGAVPHTDDMKYSLPLDNPSKITQIMGLHGDAIDRIGFSFEEIVHPQLSAKRSLQNVASALKKSALSVLIAGSMVLSMSSCKEKHEEDNKPEAENVENGIIIPQEFPNDLGIANFSFPEDSTKIYTWLNNQDTNSITEHAWGIWAGLTKKSNQMYQGDSLCVFETWMGVKELAAMCRVPLTKGKEAKQVKKGRTALSVPRQFIHAQVFAKQAEIDSSFQIFETVSYNPGAAKYALDHKIFNQSVLNKYEVKDGIGRIPQFPNNGITLKPTYYTGIPDENGLIRVPTWPGTPNPAKTFGPEKWNTYVYADVTNSQPANKKLVPVTKENPSADEIKAATCNVSDFINYKLDEAAAVYLNKTEDIDGNSNFKAGDLILLVAMHVGTKEISNWTWQTFYWSYQPDSPALPSSTAEANLRPSQIKGAAAHYAVATAYAMVWPNQPINGGTNTNVTPIIAFNPYLEAGFAPNTFTGNPSSPNKLGLEYGVQTNCMSCHALAVASNEGGYTADQYISMDDMTIYKNQVQVDFAWSIQGNINTKN</sequence>
<evidence type="ECO:0000256" key="2">
    <source>
        <dbReference type="ARBA" id="ARBA00005833"/>
    </source>
</evidence>
<evidence type="ECO:0000256" key="1">
    <source>
        <dbReference type="ARBA" id="ARBA00004814"/>
    </source>
</evidence>
<accession>A0A0A2LLV4</accession>
<protein>
    <recommendedName>
        <fullName evidence="4">Tryptophan 2-monooxygenase</fullName>
        <ecNumber evidence="3">1.13.12.3</ecNumber>
    </recommendedName>
</protein>
<evidence type="ECO:0000256" key="4">
    <source>
        <dbReference type="ARBA" id="ARBA00017871"/>
    </source>
</evidence>
<comment type="similarity">
    <text evidence="2">Belongs to the tryptophan 2-monooxygenase family.</text>
</comment>
<evidence type="ECO:0000259" key="7">
    <source>
        <dbReference type="Pfam" id="PF01593"/>
    </source>
</evidence>
<dbReference type="Gene3D" id="1.10.405.40">
    <property type="match status" value="1"/>
</dbReference>
<evidence type="ECO:0000256" key="6">
    <source>
        <dbReference type="ARBA" id="ARBA00047321"/>
    </source>
</evidence>
<dbReference type="Proteomes" id="UP000030129">
    <property type="component" value="Unassembled WGS sequence"/>
</dbReference>
<comment type="catalytic activity">
    <reaction evidence="6">
        <text>L-tryptophan + O2 = indole-3-acetamide + CO2 + H2O</text>
        <dbReference type="Rhea" id="RHEA:16165"/>
        <dbReference type="ChEBI" id="CHEBI:15377"/>
        <dbReference type="ChEBI" id="CHEBI:15379"/>
        <dbReference type="ChEBI" id="CHEBI:16031"/>
        <dbReference type="ChEBI" id="CHEBI:16526"/>
        <dbReference type="ChEBI" id="CHEBI:57912"/>
        <dbReference type="EC" id="1.13.12.3"/>
    </reaction>
</comment>